<dbReference type="GO" id="GO:0006401">
    <property type="term" value="P:RNA catabolic process"/>
    <property type="evidence" value="ECO:0007669"/>
    <property type="project" value="InterPro"/>
</dbReference>
<accession>A0AAV5AEH1</accession>
<dbReference type="GO" id="GO:0032299">
    <property type="term" value="C:ribonuclease H2 complex"/>
    <property type="evidence" value="ECO:0007669"/>
    <property type="project" value="InterPro"/>
</dbReference>
<organism evidence="2 3">
    <name type="scientific">Clathrus columnatus</name>
    <dbReference type="NCBI Taxonomy" id="1419009"/>
    <lineage>
        <taxon>Eukaryota</taxon>
        <taxon>Fungi</taxon>
        <taxon>Dikarya</taxon>
        <taxon>Basidiomycota</taxon>
        <taxon>Agaricomycotina</taxon>
        <taxon>Agaricomycetes</taxon>
        <taxon>Phallomycetidae</taxon>
        <taxon>Phallales</taxon>
        <taxon>Clathraceae</taxon>
        <taxon>Clathrus</taxon>
    </lineage>
</organism>
<feature type="region of interest" description="Disordered" evidence="1">
    <location>
        <begin position="104"/>
        <end position="133"/>
    </location>
</feature>
<dbReference type="Gene3D" id="2.40.128.680">
    <property type="match status" value="1"/>
</dbReference>
<name>A0AAV5AEH1_9AGAM</name>
<dbReference type="PANTHER" id="PTHR47204:SF1">
    <property type="entry name" value="RIBONUCLEASE H2 SUBUNIT C"/>
    <property type="match status" value="1"/>
</dbReference>
<comment type="caution">
    <text evidence="2">The sequence shown here is derived from an EMBL/GenBank/DDBJ whole genome shotgun (WGS) entry which is preliminary data.</text>
</comment>
<gene>
    <name evidence="2" type="ORF">Clacol_005613</name>
</gene>
<proteinExistence type="predicted"/>
<dbReference type="PANTHER" id="PTHR47204">
    <property type="entry name" value="OS02G0168900 PROTEIN"/>
    <property type="match status" value="1"/>
</dbReference>
<keyword evidence="3" id="KW-1185">Reference proteome</keyword>
<feature type="compositionally biased region" description="Basic residues" evidence="1">
    <location>
        <begin position="104"/>
        <end position="119"/>
    </location>
</feature>
<sequence>MPTKTQLCPPLSPIPIVEPHLMPFHIDYSGSAPISTYFLVKPDSTLNDEPPPPPPPPNALQRLKNRFISAFRGRRLKGLEIDIPEGYVGIVLKGDDENDNFVLPKKRPFSPAKRKKTRRNPVVEEEDQNAGMEEIEKQSVETKILRPVGQFNSFTIWNPDVDIDETNDEYIRALTDYRKLLAEVKVSSTFGF</sequence>
<dbReference type="Proteomes" id="UP001050691">
    <property type="component" value="Unassembled WGS sequence"/>
</dbReference>
<dbReference type="EMBL" id="BPWL01000006">
    <property type="protein sequence ID" value="GJJ11381.1"/>
    <property type="molecule type" value="Genomic_DNA"/>
</dbReference>
<evidence type="ECO:0000256" key="1">
    <source>
        <dbReference type="SAM" id="MobiDB-lite"/>
    </source>
</evidence>
<dbReference type="CDD" id="cd09271">
    <property type="entry name" value="RNase_H2-C"/>
    <property type="match status" value="1"/>
</dbReference>
<reference evidence="2" key="1">
    <citation type="submission" date="2021-10" db="EMBL/GenBank/DDBJ databases">
        <title>De novo Genome Assembly of Clathrus columnatus (Basidiomycota, Fungi) Using Illumina and Nanopore Sequence Data.</title>
        <authorList>
            <person name="Ogiso-Tanaka E."/>
            <person name="Itagaki H."/>
            <person name="Hosoya T."/>
            <person name="Hosaka K."/>
        </authorList>
    </citation>
    <scope>NUCLEOTIDE SEQUENCE</scope>
    <source>
        <strain evidence="2">MO-923</strain>
    </source>
</reference>
<evidence type="ECO:0000313" key="2">
    <source>
        <dbReference type="EMBL" id="GJJ11381.1"/>
    </source>
</evidence>
<dbReference type="InterPro" id="IPR013924">
    <property type="entry name" value="RNase_H2_suC"/>
</dbReference>
<dbReference type="Pfam" id="PF08615">
    <property type="entry name" value="RNase_H2_suC"/>
    <property type="match status" value="1"/>
</dbReference>
<evidence type="ECO:0000313" key="3">
    <source>
        <dbReference type="Proteomes" id="UP001050691"/>
    </source>
</evidence>
<protein>
    <submittedName>
        <fullName evidence="2">Uncharacterized protein</fullName>
    </submittedName>
</protein>
<dbReference type="AlphaFoldDB" id="A0AAV5AEH1"/>